<name>A0A0R2L2T0_9LACO</name>
<dbReference type="PANTHER" id="PTHR36834:SF1">
    <property type="entry name" value="INTEGRAL MEMBRANE PROTEIN"/>
    <property type="match status" value="1"/>
</dbReference>
<dbReference type="STRING" id="331679.IV81_GL000978"/>
<feature type="transmembrane region" description="Helical" evidence="1">
    <location>
        <begin position="33"/>
        <end position="51"/>
    </location>
</feature>
<dbReference type="PANTHER" id="PTHR36834">
    <property type="entry name" value="MEMBRANE PROTEIN-RELATED"/>
    <property type="match status" value="1"/>
</dbReference>
<dbReference type="PATRIC" id="fig|331679.3.peg.990"/>
<sequence>MFVIKYLPFIGLTALIIIGCLIAFEHRPTFKRAIVFGSLAVYLVCVAWLLFTPGRYFFDPYYVDVRYFYWHSAKIIYIPSALRSMGSLMNVIMTIPAGVYLGILFHKHLNWFSVGVLAVGIGLFNEGTQLVLDVLIKIQRTVDITDVITNAFGVLVGYLIFSMVVKPLIGKQKA</sequence>
<feature type="domain" description="VanZ-like" evidence="2">
    <location>
        <begin position="40"/>
        <end position="163"/>
    </location>
</feature>
<comment type="caution">
    <text evidence="3">The sequence shown here is derived from an EMBL/GenBank/DDBJ whole genome shotgun (WGS) entry which is preliminary data.</text>
</comment>
<feature type="transmembrane region" description="Helical" evidence="1">
    <location>
        <begin position="6"/>
        <end position="24"/>
    </location>
</feature>
<accession>A0A0R2L2T0</accession>
<proteinExistence type="predicted"/>
<reference evidence="3 4" key="1">
    <citation type="journal article" date="2015" name="Genome Announc.">
        <title>Expanding the biotechnology potential of lactobacilli through comparative genomics of 213 strains and associated genera.</title>
        <authorList>
            <person name="Sun Z."/>
            <person name="Harris H.M."/>
            <person name="McCann A."/>
            <person name="Guo C."/>
            <person name="Argimon S."/>
            <person name="Zhang W."/>
            <person name="Yang X."/>
            <person name="Jeffery I.B."/>
            <person name="Cooney J.C."/>
            <person name="Kagawa T.F."/>
            <person name="Liu W."/>
            <person name="Song Y."/>
            <person name="Salvetti E."/>
            <person name="Wrobel A."/>
            <person name="Rasinkangas P."/>
            <person name="Parkhill J."/>
            <person name="Rea M.C."/>
            <person name="O'Sullivan O."/>
            <person name="Ritari J."/>
            <person name="Douillard F.P."/>
            <person name="Paul Ross R."/>
            <person name="Yang R."/>
            <person name="Briner A.E."/>
            <person name="Felis G.E."/>
            <person name="de Vos W.M."/>
            <person name="Barrangou R."/>
            <person name="Klaenhammer T.R."/>
            <person name="Caufield P.W."/>
            <person name="Cui Y."/>
            <person name="Zhang H."/>
            <person name="O'Toole P.W."/>
        </authorList>
    </citation>
    <scope>NUCLEOTIDE SEQUENCE [LARGE SCALE GENOMIC DNA]</scope>
    <source>
        <strain evidence="3 4">DSM 18001</strain>
    </source>
</reference>
<keyword evidence="1" id="KW-0812">Transmembrane</keyword>
<keyword evidence="1" id="KW-0472">Membrane</keyword>
<evidence type="ECO:0000259" key="2">
    <source>
        <dbReference type="Pfam" id="PF04892"/>
    </source>
</evidence>
<dbReference type="Pfam" id="PF04892">
    <property type="entry name" value="VanZ"/>
    <property type="match status" value="1"/>
</dbReference>
<evidence type="ECO:0000313" key="4">
    <source>
        <dbReference type="Proteomes" id="UP000051859"/>
    </source>
</evidence>
<dbReference type="AlphaFoldDB" id="A0A0R2L2T0"/>
<dbReference type="EMBL" id="JQBX01000027">
    <property type="protein sequence ID" value="KRN93015.1"/>
    <property type="molecule type" value="Genomic_DNA"/>
</dbReference>
<dbReference type="InterPro" id="IPR053150">
    <property type="entry name" value="Teicoplanin_resist-assoc"/>
</dbReference>
<evidence type="ECO:0000313" key="3">
    <source>
        <dbReference type="EMBL" id="KRN93015.1"/>
    </source>
</evidence>
<evidence type="ECO:0000256" key="1">
    <source>
        <dbReference type="SAM" id="Phobius"/>
    </source>
</evidence>
<feature type="transmembrane region" description="Helical" evidence="1">
    <location>
        <begin position="112"/>
        <end position="136"/>
    </location>
</feature>
<protein>
    <submittedName>
        <fullName evidence="3">Glycopeptide antibiotics resistance protein</fullName>
    </submittedName>
</protein>
<organism evidence="3 4">
    <name type="scientific">Pediococcus stilesii</name>
    <dbReference type="NCBI Taxonomy" id="331679"/>
    <lineage>
        <taxon>Bacteria</taxon>
        <taxon>Bacillati</taxon>
        <taxon>Bacillota</taxon>
        <taxon>Bacilli</taxon>
        <taxon>Lactobacillales</taxon>
        <taxon>Lactobacillaceae</taxon>
        <taxon>Pediococcus</taxon>
    </lineage>
</organism>
<gene>
    <name evidence="3" type="ORF">IV81_GL000978</name>
</gene>
<keyword evidence="1" id="KW-1133">Transmembrane helix</keyword>
<feature type="transmembrane region" description="Helical" evidence="1">
    <location>
        <begin position="87"/>
        <end position="105"/>
    </location>
</feature>
<feature type="transmembrane region" description="Helical" evidence="1">
    <location>
        <begin position="148"/>
        <end position="169"/>
    </location>
</feature>
<dbReference type="Proteomes" id="UP000051859">
    <property type="component" value="Unassembled WGS sequence"/>
</dbReference>
<dbReference type="InterPro" id="IPR006976">
    <property type="entry name" value="VanZ-like"/>
</dbReference>
<keyword evidence="4" id="KW-1185">Reference proteome</keyword>
<dbReference type="PROSITE" id="PS51257">
    <property type="entry name" value="PROKAR_LIPOPROTEIN"/>
    <property type="match status" value="1"/>
</dbReference>
<dbReference type="RefSeq" id="WP_057804271.1">
    <property type="nucleotide sequence ID" value="NZ_JQBX01000027.1"/>
</dbReference>